<protein>
    <submittedName>
        <fullName evidence="2">Uncharacterized protein</fullName>
    </submittedName>
</protein>
<dbReference type="Proteomes" id="UP001610563">
    <property type="component" value="Unassembled WGS sequence"/>
</dbReference>
<feature type="signal peptide" evidence="1">
    <location>
        <begin position="1"/>
        <end position="28"/>
    </location>
</feature>
<dbReference type="EMBL" id="JBFTWV010000005">
    <property type="protein sequence ID" value="KAL2799918.1"/>
    <property type="molecule type" value="Genomic_DNA"/>
</dbReference>
<keyword evidence="1" id="KW-0732">Signal</keyword>
<evidence type="ECO:0000256" key="1">
    <source>
        <dbReference type="SAM" id="SignalP"/>
    </source>
</evidence>
<name>A0ABR4GLK0_9EURO</name>
<accession>A0ABR4GLK0</accession>
<comment type="caution">
    <text evidence="2">The sequence shown here is derived from an EMBL/GenBank/DDBJ whole genome shotgun (WGS) entry which is preliminary data.</text>
</comment>
<feature type="chain" id="PRO_5045477865" evidence="1">
    <location>
        <begin position="29"/>
        <end position="130"/>
    </location>
</feature>
<proteinExistence type="predicted"/>
<gene>
    <name evidence="2" type="ORF">BJX66DRAFT_209440</name>
</gene>
<evidence type="ECO:0000313" key="2">
    <source>
        <dbReference type="EMBL" id="KAL2799918.1"/>
    </source>
</evidence>
<sequence>MGPETDRCLQLSACLLLIGLMTMAQSQADSVIQEARRCLESSIHTRKQKTGRCVRCDISPSLEMAYQVRERYNARGLGDHLKSCWSACLSACLPALTGTFEAQLDKIIQARRLLVHFLCTKRKAKAIRWM</sequence>
<organism evidence="2 3">
    <name type="scientific">Aspergillus keveii</name>
    <dbReference type="NCBI Taxonomy" id="714993"/>
    <lineage>
        <taxon>Eukaryota</taxon>
        <taxon>Fungi</taxon>
        <taxon>Dikarya</taxon>
        <taxon>Ascomycota</taxon>
        <taxon>Pezizomycotina</taxon>
        <taxon>Eurotiomycetes</taxon>
        <taxon>Eurotiomycetidae</taxon>
        <taxon>Eurotiales</taxon>
        <taxon>Aspergillaceae</taxon>
        <taxon>Aspergillus</taxon>
        <taxon>Aspergillus subgen. Nidulantes</taxon>
    </lineage>
</organism>
<keyword evidence="3" id="KW-1185">Reference proteome</keyword>
<reference evidence="2 3" key="1">
    <citation type="submission" date="2024-07" db="EMBL/GenBank/DDBJ databases">
        <title>Section-level genome sequencing and comparative genomics of Aspergillus sections Usti and Cavernicolus.</title>
        <authorList>
            <consortium name="Lawrence Berkeley National Laboratory"/>
            <person name="Nybo J.L."/>
            <person name="Vesth T.C."/>
            <person name="Theobald S."/>
            <person name="Frisvad J.C."/>
            <person name="Larsen T.O."/>
            <person name="Kjaerboelling I."/>
            <person name="Rothschild-Mancinelli K."/>
            <person name="Lyhne E.K."/>
            <person name="Kogle M.E."/>
            <person name="Barry K."/>
            <person name="Clum A."/>
            <person name="Na H."/>
            <person name="Ledsgaard L."/>
            <person name="Lin J."/>
            <person name="Lipzen A."/>
            <person name="Kuo A."/>
            <person name="Riley R."/>
            <person name="Mondo S."/>
            <person name="Labutti K."/>
            <person name="Haridas S."/>
            <person name="Pangalinan J."/>
            <person name="Salamov A.A."/>
            <person name="Simmons B.A."/>
            <person name="Magnuson J.K."/>
            <person name="Chen J."/>
            <person name="Drula E."/>
            <person name="Henrissat B."/>
            <person name="Wiebenga A."/>
            <person name="Lubbers R.J."/>
            <person name="Gomes A.C."/>
            <person name="Makela M.R."/>
            <person name="Stajich J."/>
            <person name="Grigoriev I.V."/>
            <person name="Mortensen U.H."/>
            <person name="De Vries R.P."/>
            <person name="Baker S.E."/>
            <person name="Andersen M.R."/>
        </authorList>
    </citation>
    <scope>NUCLEOTIDE SEQUENCE [LARGE SCALE GENOMIC DNA]</scope>
    <source>
        <strain evidence="2 3">CBS 209.92</strain>
    </source>
</reference>
<evidence type="ECO:0000313" key="3">
    <source>
        <dbReference type="Proteomes" id="UP001610563"/>
    </source>
</evidence>